<gene>
    <name evidence="1" type="ORF">Ana3638_00520</name>
</gene>
<dbReference type="EMBL" id="CP048000">
    <property type="protein sequence ID" value="QHQ59466.1"/>
    <property type="molecule type" value="Genomic_DNA"/>
</dbReference>
<protein>
    <submittedName>
        <fullName evidence="1">Uncharacterized protein</fullName>
    </submittedName>
</protein>
<name>A0A6P1THQ5_9FIRM</name>
<keyword evidence="2" id="KW-1185">Reference proteome</keyword>
<proteinExistence type="predicted"/>
<organism evidence="1 2">
    <name type="scientific">Anaerocolumna sedimenticola</name>
    <dbReference type="NCBI Taxonomy" id="2696063"/>
    <lineage>
        <taxon>Bacteria</taxon>
        <taxon>Bacillati</taxon>
        <taxon>Bacillota</taxon>
        <taxon>Clostridia</taxon>
        <taxon>Lachnospirales</taxon>
        <taxon>Lachnospiraceae</taxon>
        <taxon>Anaerocolumna</taxon>
    </lineage>
</organism>
<accession>A0A6P1THQ5</accession>
<evidence type="ECO:0000313" key="1">
    <source>
        <dbReference type="EMBL" id="QHQ59466.1"/>
    </source>
</evidence>
<dbReference type="AlphaFoldDB" id="A0A6P1THQ5"/>
<dbReference type="RefSeq" id="WP_161836079.1">
    <property type="nucleotide sequence ID" value="NZ_CP048000.1"/>
</dbReference>
<dbReference type="Proteomes" id="UP000464314">
    <property type="component" value="Chromosome"/>
</dbReference>
<reference evidence="1 2" key="1">
    <citation type="submission" date="2020-01" db="EMBL/GenBank/DDBJ databases">
        <title>Genome analysis of Anaerocolumna sp. CBA3638.</title>
        <authorList>
            <person name="Kim J."/>
            <person name="Roh S.W."/>
        </authorList>
    </citation>
    <scope>NUCLEOTIDE SEQUENCE [LARGE SCALE GENOMIC DNA]</scope>
    <source>
        <strain evidence="1 2">CBA3638</strain>
    </source>
</reference>
<sequence>MVMSPNNNKNIISGIQILSITEKELLNKNAVLLKNVEEGFANREYFILKGDRKGFKAFMHKALNRNGEAEVYADFYYPNLSIEQRNGFLKALSKENLDIFKKYNWPDKIYIGLNSELLDFLLDITMDELLFCSFYFTRFPCTVWGNYNLTFPVFFKDSETKGRYEKLAAECELLCN</sequence>
<evidence type="ECO:0000313" key="2">
    <source>
        <dbReference type="Proteomes" id="UP000464314"/>
    </source>
</evidence>
<dbReference type="KEGG" id="anr:Ana3638_00520"/>